<protein>
    <submittedName>
        <fullName evidence="3">Uncharacterized protein</fullName>
    </submittedName>
</protein>
<dbReference type="Proteomes" id="UP000271974">
    <property type="component" value="Unassembled WGS sequence"/>
</dbReference>
<keyword evidence="2" id="KW-1133">Transmembrane helix</keyword>
<organism evidence="3 4">
    <name type="scientific">Elysia chlorotica</name>
    <name type="common">Eastern emerald elysia</name>
    <name type="synonym">Sea slug</name>
    <dbReference type="NCBI Taxonomy" id="188477"/>
    <lineage>
        <taxon>Eukaryota</taxon>
        <taxon>Metazoa</taxon>
        <taxon>Spiralia</taxon>
        <taxon>Lophotrochozoa</taxon>
        <taxon>Mollusca</taxon>
        <taxon>Gastropoda</taxon>
        <taxon>Heterobranchia</taxon>
        <taxon>Euthyneura</taxon>
        <taxon>Panpulmonata</taxon>
        <taxon>Sacoglossa</taxon>
        <taxon>Placobranchoidea</taxon>
        <taxon>Plakobranchidae</taxon>
        <taxon>Elysia</taxon>
    </lineage>
</organism>
<feature type="transmembrane region" description="Helical" evidence="2">
    <location>
        <begin position="12"/>
        <end position="32"/>
    </location>
</feature>
<accession>A0A433UAE9</accession>
<feature type="region of interest" description="Disordered" evidence="1">
    <location>
        <begin position="55"/>
        <end position="74"/>
    </location>
</feature>
<keyword evidence="4" id="KW-1185">Reference proteome</keyword>
<gene>
    <name evidence="3" type="ORF">EGW08_001412</name>
</gene>
<dbReference type="OrthoDB" id="6154427at2759"/>
<keyword evidence="2" id="KW-0472">Membrane</keyword>
<sequence length="107" mass="12084">MSPPYTTPHYVLMVLSVAIFVFFVGGIIYLLIREKHKVVLAKKEHIQALLRRRRQAFSAAPRSPPPPSPPGITHLPQVQITTSFYSYPSRTMIPVSQLFEKDSIAPL</sequence>
<comment type="caution">
    <text evidence="3">The sequence shown here is derived from an EMBL/GenBank/DDBJ whole genome shotgun (WGS) entry which is preliminary data.</text>
</comment>
<evidence type="ECO:0000256" key="2">
    <source>
        <dbReference type="SAM" id="Phobius"/>
    </source>
</evidence>
<evidence type="ECO:0000313" key="4">
    <source>
        <dbReference type="Proteomes" id="UP000271974"/>
    </source>
</evidence>
<reference evidence="3 4" key="1">
    <citation type="submission" date="2019-01" db="EMBL/GenBank/DDBJ databases">
        <title>A draft genome assembly of the solar-powered sea slug Elysia chlorotica.</title>
        <authorList>
            <person name="Cai H."/>
            <person name="Li Q."/>
            <person name="Fang X."/>
            <person name="Li J."/>
            <person name="Curtis N.E."/>
            <person name="Altenburger A."/>
            <person name="Shibata T."/>
            <person name="Feng M."/>
            <person name="Maeda T."/>
            <person name="Schwartz J.A."/>
            <person name="Shigenobu S."/>
            <person name="Lundholm N."/>
            <person name="Nishiyama T."/>
            <person name="Yang H."/>
            <person name="Hasebe M."/>
            <person name="Li S."/>
            <person name="Pierce S.K."/>
            <person name="Wang J."/>
        </authorList>
    </citation>
    <scope>NUCLEOTIDE SEQUENCE [LARGE SCALE GENOMIC DNA]</scope>
    <source>
        <strain evidence="3">EC2010</strain>
        <tissue evidence="3">Whole organism of an adult</tissue>
    </source>
</reference>
<keyword evidence="2" id="KW-0812">Transmembrane</keyword>
<proteinExistence type="predicted"/>
<evidence type="ECO:0000256" key="1">
    <source>
        <dbReference type="SAM" id="MobiDB-lite"/>
    </source>
</evidence>
<dbReference type="EMBL" id="RQTK01000024">
    <property type="protein sequence ID" value="RUS90793.1"/>
    <property type="molecule type" value="Genomic_DNA"/>
</dbReference>
<name>A0A433UAE9_ELYCH</name>
<dbReference type="AlphaFoldDB" id="A0A433UAE9"/>
<evidence type="ECO:0000313" key="3">
    <source>
        <dbReference type="EMBL" id="RUS90793.1"/>
    </source>
</evidence>